<sequence>MKKKIIKTIIASTALTSGVPAESGTLTKIETEIENELEEKD</sequence>
<accession>A0ABN7BV36</accession>
<organism evidence="1 2">
    <name type="scientific">Spiroplasma ixodetis</name>
    <dbReference type="NCBI Taxonomy" id="2141"/>
    <lineage>
        <taxon>Bacteria</taxon>
        <taxon>Bacillati</taxon>
        <taxon>Mycoplasmatota</taxon>
        <taxon>Mollicutes</taxon>
        <taxon>Entomoplasmatales</taxon>
        <taxon>Spiroplasmataceae</taxon>
        <taxon>Spiroplasma</taxon>
    </lineage>
</organism>
<keyword evidence="2" id="KW-1185">Reference proteome</keyword>
<name>A0ABN7BV36_9MOLU</name>
<evidence type="ECO:0000313" key="2">
    <source>
        <dbReference type="Proteomes" id="UP001473424"/>
    </source>
</evidence>
<protein>
    <submittedName>
        <fullName evidence="1">Uncharacterized protein</fullName>
    </submittedName>
</protein>
<dbReference type="RefSeq" id="WP_353305747.1">
    <property type="nucleotide sequence ID" value="NZ_AP028955.1"/>
</dbReference>
<gene>
    <name evidence="1" type="ORF">SAP269_14010</name>
</gene>
<dbReference type="EMBL" id="AP028955">
    <property type="protein sequence ID" value="BET38812.1"/>
    <property type="molecule type" value="Genomic_DNA"/>
</dbReference>
<proteinExistence type="predicted"/>
<evidence type="ECO:0000313" key="1">
    <source>
        <dbReference type="EMBL" id="BET38812.1"/>
    </source>
</evidence>
<dbReference type="Proteomes" id="UP001473424">
    <property type="component" value="Chromosome"/>
</dbReference>
<reference evidence="2" key="1">
    <citation type="journal article" date="2024" name="FEMS Microbiol. Lett.">
        <title>Genomic insights into Spiroplasma endosymbionts that induce male-killing and protective phenotypes in the pea aphid.</title>
        <authorList>
            <person name="Arai H."/>
            <person name="Legeai F."/>
            <person name="Kageyama D."/>
            <person name="Sugio A."/>
            <person name="Simon J.C."/>
        </authorList>
    </citation>
    <scope>NUCLEOTIDE SEQUENCE [LARGE SCALE GENOMIC DNA]</scope>
    <source>
        <strain evidence="2">sAp269</strain>
    </source>
</reference>